<dbReference type="Gene3D" id="6.10.140.2220">
    <property type="match status" value="1"/>
</dbReference>
<evidence type="ECO:0000313" key="9">
    <source>
        <dbReference type="WormBase" id="CBG14580"/>
    </source>
</evidence>
<proteinExistence type="predicted"/>
<evidence type="ECO:0000256" key="1">
    <source>
        <dbReference type="ARBA" id="ARBA00022723"/>
    </source>
</evidence>
<dbReference type="InParanoid" id="A8XK86"/>
<gene>
    <name evidence="9" type="primary">set-30</name>
    <name evidence="7" type="synonym">Cbr-set-30</name>
    <name evidence="9" type="ORF">CBG14580</name>
    <name evidence="7" type="ORF">CBG_14580</name>
</gene>
<evidence type="ECO:0000256" key="3">
    <source>
        <dbReference type="ARBA" id="ARBA00022833"/>
    </source>
</evidence>
<dbReference type="PROSITE" id="PS50865">
    <property type="entry name" value="ZF_MYND_2"/>
    <property type="match status" value="1"/>
</dbReference>
<dbReference type="EMBL" id="HE600983">
    <property type="protein sequence ID" value="CAP33060.2"/>
    <property type="molecule type" value="Genomic_DNA"/>
</dbReference>
<reference evidence="7 8" key="1">
    <citation type="journal article" date="2003" name="PLoS Biol.">
        <title>The genome sequence of Caenorhabditis briggsae: a platform for comparative genomics.</title>
        <authorList>
            <person name="Stein L.D."/>
            <person name="Bao Z."/>
            <person name="Blasiar D."/>
            <person name="Blumenthal T."/>
            <person name="Brent M.R."/>
            <person name="Chen N."/>
            <person name="Chinwalla A."/>
            <person name="Clarke L."/>
            <person name="Clee C."/>
            <person name="Coghlan A."/>
            <person name="Coulson A."/>
            <person name="D'Eustachio P."/>
            <person name="Fitch D.H."/>
            <person name="Fulton L.A."/>
            <person name="Fulton R.E."/>
            <person name="Griffiths-Jones S."/>
            <person name="Harris T.W."/>
            <person name="Hillier L.W."/>
            <person name="Kamath R."/>
            <person name="Kuwabara P.E."/>
            <person name="Mardis E.R."/>
            <person name="Marra M.A."/>
            <person name="Miner T.L."/>
            <person name="Minx P."/>
            <person name="Mullikin J.C."/>
            <person name="Plumb R.W."/>
            <person name="Rogers J."/>
            <person name="Schein J.E."/>
            <person name="Sohrmann M."/>
            <person name="Spieth J."/>
            <person name="Stajich J.E."/>
            <person name="Wei C."/>
            <person name="Willey D."/>
            <person name="Wilson R.K."/>
            <person name="Durbin R."/>
            <person name="Waterston R.H."/>
        </authorList>
    </citation>
    <scope>NUCLEOTIDE SEQUENCE [LARGE SCALE GENOMIC DNA]</scope>
    <source>
        <strain evidence="7 8">AF16</strain>
    </source>
</reference>
<feature type="compositionally biased region" description="Basic residues" evidence="5">
    <location>
        <begin position="530"/>
        <end position="541"/>
    </location>
</feature>
<feature type="domain" description="MYND-type" evidence="6">
    <location>
        <begin position="41"/>
        <end position="78"/>
    </location>
</feature>
<feature type="region of interest" description="Disordered" evidence="5">
    <location>
        <begin position="513"/>
        <end position="560"/>
    </location>
</feature>
<feature type="compositionally biased region" description="Basic and acidic residues" evidence="5">
    <location>
        <begin position="513"/>
        <end position="529"/>
    </location>
</feature>
<dbReference type="OMA" id="HRIMDYL"/>
<dbReference type="PANTHER" id="PTHR12197:SF241">
    <property type="entry name" value="MYND-TYPE DOMAIN-CONTAINING PROTEIN"/>
    <property type="match status" value="1"/>
</dbReference>
<dbReference type="InterPro" id="IPR011990">
    <property type="entry name" value="TPR-like_helical_dom_sf"/>
</dbReference>
<evidence type="ECO:0000313" key="8">
    <source>
        <dbReference type="Proteomes" id="UP000008549"/>
    </source>
</evidence>
<evidence type="ECO:0000256" key="2">
    <source>
        <dbReference type="ARBA" id="ARBA00022771"/>
    </source>
</evidence>
<reference evidence="7 8" key="2">
    <citation type="journal article" date="2011" name="PLoS Genet.">
        <title>Caenorhabditis briggsae recombinant inbred line genotypes reveal inter-strain incompatibility and the evolution of recombination.</title>
        <authorList>
            <person name="Ross J.A."/>
            <person name="Koboldt D.C."/>
            <person name="Staisch J.E."/>
            <person name="Chamberlin H.M."/>
            <person name="Gupta B.P."/>
            <person name="Miller R.D."/>
            <person name="Baird S.E."/>
            <person name="Haag E.S."/>
        </authorList>
    </citation>
    <scope>NUCLEOTIDE SEQUENCE [LARGE SCALE GENOMIC DNA]</scope>
    <source>
        <strain evidence="7 8">AF16</strain>
    </source>
</reference>
<dbReference type="Proteomes" id="UP000008549">
    <property type="component" value="Unassembled WGS sequence"/>
</dbReference>
<evidence type="ECO:0000256" key="4">
    <source>
        <dbReference type="PROSITE-ProRule" id="PRU00134"/>
    </source>
</evidence>
<dbReference type="CDD" id="cd20071">
    <property type="entry name" value="SET_SMYD"/>
    <property type="match status" value="1"/>
</dbReference>
<dbReference type="Pfam" id="PF01753">
    <property type="entry name" value="zf-MYND"/>
    <property type="match status" value="1"/>
</dbReference>
<keyword evidence="3" id="KW-0862">Zinc</keyword>
<dbReference type="WormBase" id="CBG14580">
    <property type="protein sequence ID" value="CBP41521"/>
    <property type="gene ID" value="WBGene00035030"/>
    <property type="gene designation" value="Cbr-set-30"/>
</dbReference>
<dbReference type="InterPro" id="IPR002893">
    <property type="entry name" value="Znf_MYND"/>
</dbReference>
<evidence type="ECO:0000313" key="7">
    <source>
        <dbReference type="EMBL" id="CAP33060.2"/>
    </source>
</evidence>
<organism evidence="7 8">
    <name type="scientific">Caenorhabditis briggsae</name>
    <dbReference type="NCBI Taxonomy" id="6238"/>
    <lineage>
        <taxon>Eukaryota</taxon>
        <taxon>Metazoa</taxon>
        <taxon>Ecdysozoa</taxon>
        <taxon>Nematoda</taxon>
        <taxon>Chromadorea</taxon>
        <taxon>Rhabditida</taxon>
        <taxon>Rhabditina</taxon>
        <taxon>Rhabditomorpha</taxon>
        <taxon>Rhabditoidea</taxon>
        <taxon>Rhabditidae</taxon>
        <taxon>Peloderinae</taxon>
        <taxon>Caenorhabditis</taxon>
    </lineage>
</organism>
<evidence type="ECO:0000259" key="6">
    <source>
        <dbReference type="PROSITE" id="PS50865"/>
    </source>
</evidence>
<dbReference type="InterPro" id="IPR046341">
    <property type="entry name" value="SET_dom_sf"/>
</dbReference>
<sequence length="567" mass="65713">MSSGDAPLDVVGVEKIGSKPKSKEFYPFAYSLLDSTKNHYCWTCLGETVDLTCDKCKVAKFCSKQCQTSGAFDHKYECGPLHNCKDLNTDERMLLRIIGRYKVSKFLLIFLQQKVSVQDILDGNDKKIDGFYTNRESGRSVMQIWEHCADMKKDENAMNVFKKIYDRVKQYGDKTHLVDKDTAFQLHSRNFINRHSISNVDYLREIGKGLYLDLCRYDHSCRPNAIYSCNGTVAKLRALHDNVDLENVETTHYTYIELPPCKIQRRHMLKETWYFECHCERCDDPEDNWLTAVICPVCIAKTEFRKTIKLHGQEAYFNSETLEIVCDRCHTTLDREYIFMALDGMRTIRRTIEGAEDVSQDPVELLKIFQGALLSYERILPMSNAYFCQLIAAMIPLIARVQMTKRERLVASLDLHFKCEPFVRYVYRYAHPSKAMHFLQMGQLHLELHNDKDAARYLIEAHRIMDYLFGSDHFLSKQTKGFMDHALSSLMQFQRSFVNVLEKAPEAKKALEEKLMTKDEKKALKDAEKNKKKRNNKKNKKNASNGASTKQSVDDDLGDLPELIADM</sequence>
<dbReference type="SUPFAM" id="SSF144232">
    <property type="entry name" value="HIT/MYND zinc finger-like"/>
    <property type="match status" value="1"/>
</dbReference>
<dbReference type="eggNOG" id="KOG2084">
    <property type="taxonomic scope" value="Eukaryota"/>
</dbReference>
<keyword evidence="1" id="KW-0479">Metal-binding</keyword>
<keyword evidence="8" id="KW-1185">Reference proteome</keyword>
<keyword evidence="2 4" id="KW-0863">Zinc-finger</keyword>
<dbReference type="Gene3D" id="2.170.270.10">
    <property type="entry name" value="SET domain"/>
    <property type="match status" value="1"/>
</dbReference>
<dbReference type="GO" id="GO:0042800">
    <property type="term" value="F:histone H3K4 methyltransferase activity"/>
    <property type="evidence" value="ECO:0007669"/>
    <property type="project" value="EnsemblMetazoa"/>
</dbReference>
<dbReference type="HOGENOM" id="CLU_018406_6_1_1"/>
<dbReference type="GO" id="GO:0005634">
    <property type="term" value="C:nucleus"/>
    <property type="evidence" value="ECO:0000318"/>
    <property type="project" value="GO_Central"/>
</dbReference>
<dbReference type="InterPro" id="IPR050869">
    <property type="entry name" value="H3K4_H4K5_MeTrfase"/>
</dbReference>
<name>A8XK86_CAEBR</name>
<accession>A8XK86</accession>
<dbReference type="Gene3D" id="1.10.220.160">
    <property type="match status" value="1"/>
</dbReference>
<dbReference type="PANTHER" id="PTHR12197">
    <property type="entry name" value="HISTONE-LYSINE N-METHYLTRANSFERASE SMYD"/>
    <property type="match status" value="1"/>
</dbReference>
<dbReference type="FunCoup" id="A8XK86">
    <property type="interactions" value="65"/>
</dbReference>
<dbReference type="GO" id="GO:0008270">
    <property type="term" value="F:zinc ion binding"/>
    <property type="evidence" value="ECO:0007669"/>
    <property type="project" value="UniProtKB-KW"/>
</dbReference>
<dbReference type="Gene3D" id="1.25.40.10">
    <property type="entry name" value="Tetratricopeptide repeat domain"/>
    <property type="match status" value="1"/>
</dbReference>
<dbReference type="AlphaFoldDB" id="A8XK86"/>
<evidence type="ECO:0000256" key="5">
    <source>
        <dbReference type="SAM" id="MobiDB-lite"/>
    </source>
</evidence>
<dbReference type="STRING" id="6238.A8XK86"/>
<protein>
    <submittedName>
        <fullName evidence="7">Protein CBR-SET-30</fullName>
    </submittedName>
</protein>